<organism evidence="4 5">
    <name type="scientific">Schumannella soli</name>
    <dbReference type="NCBI Taxonomy" id="2590779"/>
    <lineage>
        <taxon>Bacteria</taxon>
        <taxon>Bacillati</taxon>
        <taxon>Actinomycetota</taxon>
        <taxon>Actinomycetes</taxon>
        <taxon>Micrococcales</taxon>
        <taxon>Microbacteriaceae</taxon>
        <taxon>Schumannella</taxon>
    </lineage>
</organism>
<dbReference type="Gene3D" id="3.40.190.10">
    <property type="entry name" value="Periplasmic binding protein-like II"/>
    <property type="match status" value="2"/>
</dbReference>
<dbReference type="RefSeq" id="WP_141164401.1">
    <property type="nucleotide sequence ID" value="NZ_VHQG01000004.1"/>
</dbReference>
<dbReference type="InterPro" id="IPR050490">
    <property type="entry name" value="Bact_solute-bd_prot1"/>
</dbReference>
<evidence type="ECO:0000256" key="2">
    <source>
        <dbReference type="ARBA" id="ARBA00022448"/>
    </source>
</evidence>
<dbReference type="SUPFAM" id="SSF53850">
    <property type="entry name" value="Periplasmic binding protein-like II"/>
    <property type="match status" value="1"/>
</dbReference>
<evidence type="ECO:0000313" key="4">
    <source>
        <dbReference type="EMBL" id="TPW74769.1"/>
    </source>
</evidence>
<keyword evidence="2" id="KW-0813">Transport</keyword>
<proteinExistence type="inferred from homology"/>
<comment type="caution">
    <text evidence="4">The sequence shown here is derived from an EMBL/GenBank/DDBJ whole genome shotgun (WGS) entry which is preliminary data.</text>
</comment>
<dbReference type="PROSITE" id="PS51257">
    <property type="entry name" value="PROKAR_LIPOPROTEIN"/>
    <property type="match status" value="1"/>
</dbReference>
<accession>A0A506Y2Z3</accession>
<comment type="similarity">
    <text evidence="1">Belongs to the bacterial solute-binding protein 1 family.</text>
</comment>
<name>A0A506Y2Z3_9MICO</name>
<feature type="signal peptide" evidence="3">
    <location>
        <begin position="1"/>
        <end position="25"/>
    </location>
</feature>
<reference evidence="4 5" key="1">
    <citation type="submission" date="2019-06" db="EMBL/GenBank/DDBJ databases">
        <authorList>
            <person name="Li F."/>
        </authorList>
    </citation>
    <scope>NUCLEOTIDE SEQUENCE [LARGE SCALE GENOMIC DNA]</scope>
    <source>
        <strain evidence="4 5">10F1D-1</strain>
    </source>
</reference>
<protein>
    <submittedName>
        <fullName evidence="4">Extracellular solute-binding protein</fullName>
    </submittedName>
</protein>
<dbReference type="PANTHER" id="PTHR43649">
    <property type="entry name" value="ARABINOSE-BINDING PROTEIN-RELATED"/>
    <property type="match status" value="1"/>
</dbReference>
<dbReference type="Proteomes" id="UP000316252">
    <property type="component" value="Unassembled WGS sequence"/>
</dbReference>
<feature type="chain" id="PRO_5039687239" evidence="3">
    <location>
        <begin position="26"/>
        <end position="440"/>
    </location>
</feature>
<dbReference type="EMBL" id="VHQG01000004">
    <property type="protein sequence ID" value="TPW74769.1"/>
    <property type="molecule type" value="Genomic_DNA"/>
</dbReference>
<sequence>MSNWTRRRRLLVPMAFAGAAALILAGCAESSGDGGSGKTTVEISGGITGGEADALNKSFDQFTKDTGIKVKYTGDKSFEGNIVTKVTGGSAPDIAIVPQPGLLKSLIGTGEVKEASDAVSKNVDKYWGKDWKAYGTDDGKFYAAPMLANLKGYVWYSPAKFKEWGVEVPQTWDELIALTKTITEKSGGPSWCAGFASDAASGWPGTDWIEDLVLRQAGPDTYDDWVSGKVKFTDPQIKKAFDSVGEILLNPEYVNAGFGDVKSINSTAFGDVAAKVADGSCPMTHQASFLSANFLETKTAAGAAPKIASDGDVYAFVLPGEEAGQKSVEAGGEFVTGFSDDANVQKVIEYMSTPEWANARVKLGGVVSANKGADPSLASSEFLTETMKTLQSDDTTVRFDASDLMPATVGSGSFWKGMVNWIDGTPTDKVLADIQAGYEN</sequence>
<keyword evidence="5" id="KW-1185">Reference proteome</keyword>
<dbReference type="AlphaFoldDB" id="A0A506Y2Z3"/>
<evidence type="ECO:0000256" key="3">
    <source>
        <dbReference type="SAM" id="SignalP"/>
    </source>
</evidence>
<dbReference type="OrthoDB" id="8663148at2"/>
<evidence type="ECO:0000313" key="5">
    <source>
        <dbReference type="Proteomes" id="UP000316252"/>
    </source>
</evidence>
<keyword evidence="3" id="KW-0732">Signal</keyword>
<dbReference type="PANTHER" id="PTHR43649:SF29">
    <property type="entry name" value="OSMOPROTECTIVE COMPOUNDS-BINDING PROTEIN GGTB"/>
    <property type="match status" value="1"/>
</dbReference>
<evidence type="ECO:0000256" key="1">
    <source>
        <dbReference type="ARBA" id="ARBA00008520"/>
    </source>
</evidence>
<gene>
    <name evidence="4" type="ORF">FJ657_14430</name>
</gene>